<gene>
    <name evidence="2" type="ORF">GALMADRAFT_242355</name>
</gene>
<evidence type="ECO:0000313" key="2">
    <source>
        <dbReference type="EMBL" id="KDR80112.1"/>
    </source>
</evidence>
<feature type="compositionally biased region" description="Acidic residues" evidence="1">
    <location>
        <begin position="45"/>
        <end position="62"/>
    </location>
</feature>
<sequence>MTDSQLLTSASSDSEVPVVTVTTTTTVIDENTKILIVKEDLSIESDVEEDENEDVVDEEEDPMPIMDWGGNRRAPIKVTVIGRRDPKNPKLVTKVPKSLDIKPEDVEEEEDTSSETKNTEAAEGSEKSK</sequence>
<dbReference type="EMBL" id="KL142372">
    <property type="protein sequence ID" value="KDR80112.1"/>
    <property type="molecule type" value="Genomic_DNA"/>
</dbReference>
<dbReference type="AlphaFoldDB" id="A0A067TCN3"/>
<name>A0A067TCN3_GALM3</name>
<proteinExistence type="predicted"/>
<feature type="compositionally biased region" description="Basic and acidic residues" evidence="1">
    <location>
        <begin position="117"/>
        <end position="129"/>
    </location>
</feature>
<evidence type="ECO:0000256" key="1">
    <source>
        <dbReference type="SAM" id="MobiDB-lite"/>
    </source>
</evidence>
<keyword evidence="3" id="KW-1185">Reference proteome</keyword>
<organism evidence="2 3">
    <name type="scientific">Galerina marginata (strain CBS 339.88)</name>
    <dbReference type="NCBI Taxonomy" id="685588"/>
    <lineage>
        <taxon>Eukaryota</taxon>
        <taxon>Fungi</taxon>
        <taxon>Dikarya</taxon>
        <taxon>Basidiomycota</taxon>
        <taxon>Agaricomycotina</taxon>
        <taxon>Agaricomycetes</taxon>
        <taxon>Agaricomycetidae</taxon>
        <taxon>Agaricales</taxon>
        <taxon>Agaricineae</taxon>
        <taxon>Strophariaceae</taxon>
        <taxon>Galerina</taxon>
    </lineage>
</organism>
<evidence type="ECO:0000313" key="3">
    <source>
        <dbReference type="Proteomes" id="UP000027222"/>
    </source>
</evidence>
<reference evidence="3" key="1">
    <citation type="journal article" date="2014" name="Proc. Natl. Acad. Sci. U.S.A.">
        <title>Extensive sampling of basidiomycete genomes demonstrates inadequacy of the white-rot/brown-rot paradigm for wood decay fungi.</title>
        <authorList>
            <person name="Riley R."/>
            <person name="Salamov A.A."/>
            <person name="Brown D.W."/>
            <person name="Nagy L.G."/>
            <person name="Floudas D."/>
            <person name="Held B.W."/>
            <person name="Levasseur A."/>
            <person name="Lombard V."/>
            <person name="Morin E."/>
            <person name="Otillar R."/>
            <person name="Lindquist E.A."/>
            <person name="Sun H."/>
            <person name="LaButti K.M."/>
            <person name="Schmutz J."/>
            <person name="Jabbour D."/>
            <person name="Luo H."/>
            <person name="Baker S.E."/>
            <person name="Pisabarro A.G."/>
            <person name="Walton J.D."/>
            <person name="Blanchette R.A."/>
            <person name="Henrissat B."/>
            <person name="Martin F."/>
            <person name="Cullen D."/>
            <person name="Hibbett D.S."/>
            <person name="Grigoriev I.V."/>
        </authorList>
    </citation>
    <scope>NUCLEOTIDE SEQUENCE [LARGE SCALE GENOMIC DNA]</scope>
    <source>
        <strain evidence="3">CBS 339.88</strain>
    </source>
</reference>
<protein>
    <submittedName>
        <fullName evidence="2">Uncharacterized protein</fullName>
    </submittedName>
</protein>
<dbReference type="Proteomes" id="UP000027222">
    <property type="component" value="Unassembled WGS sequence"/>
</dbReference>
<feature type="region of interest" description="Disordered" evidence="1">
    <location>
        <begin position="45"/>
        <end position="71"/>
    </location>
</feature>
<feature type="region of interest" description="Disordered" evidence="1">
    <location>
        <begin position="84"/>
        <end position="129"/>
    </location>
</feature>
<accession>A0A067TCN3</accession>
<dbReference type="HOGENOM" id="CLU_1948971_0_0_1"/>